<proteinExistence type="predicted"/>
<dbReference type="Gene3D" id="3.40.50.10140">
    <property type="entry name" value="Toll/interleukin-1 receptor homology (TIR) domain"/>
    <property type="match status" value="1"/>
</dbReference>
<feature type="domain" description="TIR" evidence="1">
    <location>
        <begin position="10"/>
        <end position="131"/>
    </location>
</feature>
<reference evidence="2" key="1">
    <citation type="submission" date="2022-07" db="EMBL/GenBank/DDBJ databases">
        <title>Pseudomonas nunamit sp. nov. an antifungal species isolated from Greenland.</title>
        <authorList>
            <person name="Ntana F."/>
            <person name="Hennessy R.C."/>
            <person name="Zervas A."/>
            <person name="Stougaard P."/>
        </authorList>
    </citation>
    <scope>NUCLEOTIDE SEQUENCE</scope>
    <source>
        <strain evidence="2">In5</strain>
    </source>
</reference>
<sequence>MTESDNRGSIFISYAWGESFENKEWVRRHIVSYLDWNHDVFWDRDNIDYGELPDVVISKQLAKRPLTVLCLCDQDYLQSAKKEGSGLTRELQMLAEIIGQPGVRVIPLILESGCTDHLPDPLINRIYLNLQPLMQRNIDIGMTVADLAEGCSQAVVQSGINEKLGAFKLRERANTYLRKNPITLWGNPQNHEVTVYSEEAAPYLLKPPKWMWESDRWNYMLNDDGPIFCPTKGIWHWEYCAISLEIRPLSTAAVSTFFPQLTSEDEQGLLNAAGILLASKLFNTFKINEIFTFSAEDLTTYLINSEEGFHILERLLDAAEALSPA</sequence>
<dbReference type="InterPro" id="IPR035897">
    <property type="entry name" value="Toll_tir_struct_dom_sf"/>
</dbReference>
<evidence type="ECO:0000313" key="2">
    <source>
        <dbReference type="EMBL" id="UTO13870.1"/>
    </source>
</evidence>
<protein>
    <submittedName>
        <fullName evidence="2">Toll/interleukin-1 receptor domain-containing protein</fullName>
    </submittedName>
</protein>
<accession>A0ABY5EHZ0</accession>
<dbReference type="RefSeq" id="WP_054617127.1">
    <property type="nucleotide sequence ID" value="NZ_CP101125.1"/>
</dbReference>
<name>A0ABY5EHZ0_9PSED</name>
<evidence type="ECO:0000313" key="3">
    <source>
        <dbReference type="Proteomes" id="UP001059607"/>
    </source>
</evidence>
<keyword evidence="2" id="KW-0675">Receptor</keyword>
<dbReference type="Proteomes" id="UP001059607">
    <property type="component" value="Chromosome"/>
</dbReference>
<dbReference type="EMBL" id="CP101125">
    <property type="protein sequence ID" value="UTO13870.1"/>
    <property type="molecule type" value="Genomic_DNA"/>
</dbReference>
<gene>
    <name evidence="2" type="ORF">NK667_27505</name>
</gene>
<keyword evidence="3" id="KW-1185">Reference proteome</keyword>
<organism evidence="2 3">
    <name type="scientific">Pseudomonas nunensis</name>
    <dbReference type="NCBI Taxonomy" id="2961896"/>
    <lineage>
        <taxon>Bacteria</taxon>
        <taxon>Pseudomonadati</taxon>
        <taxon>Pseudomonadota</taxon>
        <taxon>Gammaproteobacteria</taxon>
        <taxon>Pseudomonadales</taxon>
        <taxon>Pseudomonadaceae</taxon>
        <taxon>Pseudomonas</taxon>
    </lineage>
</organism>
<dbReference type="Pfam" id="PF13676">
    <property type="entry name" value="TIR_2"/>
    <property type="match status" value="1"/>
</dbReference>
<dbReference type="InterPro" id="IPR000157">
    <property type="entry name" value="TIR_dom"/>
</dbReference>
<evidence type="ECO:0000259" key="1">
    <source>
        <dbReference type="Pfam" id="PF13676"/>
    </source>
</evidence>